<feature type="site" description="Lowers pKa of active site Tyr" evidence="4">
    <location>
        <position position="84"/>
    </location>
</feature>
<dbReference type="STRING" id="683960.A0A1E3NZL3"/>
<accession>A0A1E3NZL3</accession>
<dbReference type="Pfam" id="PF00248">
    <property type="entry name" value="Aldo_ket_red"/>
    <property type="match status" value="1"/>
</dbReference>
<feature type="domain" description="NADP-dependent oxidoreductase" evidence="5">
    <location>
        <begin position="20"/>
        <end position="269"/>
    </location>
</feature>
<dbReference type="PROSITE" id="PS00063">
    <property type="entry name" value="ALDOKETO_REDUCTASE_3"/>
    <property type="match status" value="1"/>
</dbReference>
<dbReference type="InterPro" id="IPR036812">
    <property type="entry name" value="NAD(P)_OxRdtase_dom_sf"/>
</dbReference>
<dbReference type="PROSITE" id="PS00798">
    <property type="entry name" value="ALDOKETO_REDUCTASE_1"/>
    <property type="match status" value="1"/>
</dbReference>
<protein>
    <recommendedName>
        <fullName evidence="5">NADP-dependent oxidoreductase domain-containing protein</fullName>
    </recommendedName>
</protein>
<evidence type="ECO:0000259" key="5">
    <source>
        <dbReference type="Pfam" id="PF00248"/>
    </source>
</evidence>
<dbReference type="GO" id="GO:0042843">
    <property type="term" value="P:D-xylose catabolic process"/>
    <property type="evidence" value="ECO:0007669"/>
    <property type="project" value="EnsemblFungi"/>
</dbReference>
<evidence type="ECO:0000313" key="7">
    <source>
        <dbReference type="Proteomes" id="UP000094112"/>
    </source>
</evidence>
<dbReference type="GO" id="GO:0019568">
    <property type="term" value="P:arabinose catabolic process"/>
    <property type="evidence" value="ECO:0007669"/>
    <property type="project" value="EnsemblFungi"/>
</dbReference>
<dbReference type="SUPFAM" id="SSF51430">
    <property type="entry name" value="NAD(P)-linked oxidoreductase"/>
    <property type="match status" value="1"/>
</dbReference>
<dbReference type="PANTHER" id="PTHR43827">
    <property type="entry name" value="2,5-DIKETO-D-GLUCONIC ACID REDUCTASE"/>
    <property type="match status" value="1"/>
</dbReference>
<evidence type="ECO:0000256" key="1">
    <source>
        <dbReference type="ARBA" id="ARBA00023002"/>
    </source>
</evidence>
<feature type="binding site" evidence="3">
    <location>
        <position position="118"/>
    </location>
    <ligand>
        <name>substrate</name>
    </ligand>
</feature>
<dbReference type="EMBL" id="KV454211">
    <property type="protein sequence ID" value="ODQ58646.1"/>
    <property type="molecule type" value="Genomic_DNA"/>
</dbReference>
<dbReference type="InterPro" id="IPR023210">
    <property type="entry name" value="NADP_OxRdtase_dom"/>
</dbReference>
<dbReference type="AlphaFoldDB" id="A0A1E3NZL3"/>
<feature type="active site" description="Proton donor" evidence="2">
    <location>
        <position position="53"/>
    </location>
</feature>
<keyword evidence="1" id="KW-0560">Oxidoreductase</keyword>
<dbReference type="RefSeq" id="XP_019037853.1">
    <property type="nucleotide sequence ID" value="XM_019182746.1"/>
</dbReference>
<proteinExistence type="predicted"/>
<dbReference type="Proteomes" id="UP000094112">
    <property type="component" value="Unassembled WGS sequence"/>
</dbReference>
<evidence type="ECO:0000256" key="3">
    <source>
        <dbReference type="PIRSR" id="PIRSR000097-2"/>
    </source>
</evidence>
<dbReference type="OrthoDB" id="416253at2759"/>
<evidence type="ECO:0000256" key="4">
    <source>
        <dbReference type="PIRSR" id="PIRSR000097-3"/>
    </source>
</evidence>
<dbReference type="PIRSF" id="PIRSF000097">
    <property type="entry name" value="AKR"/>
    <property type="match status" value="1"/>
</dbReference>
<dbReference type="InterPro" id="IPR018170">
    <property type="entry name" value="Aldo/ket_reductase_CS"/>
</dbReference>
<evidence type="ECO:0000313" key="6">
    <source>
        <dbReference type="EMBL" id="ODQ58646.1"/>
    </source>
</evidence>
<name>A0A1E3NZL3_WICAA</name>
<dbReference type="PRINTS" id="PR00069">
    <property type="entry name" value="ALDKETRDTASE"/>
</dbReference>
<evidence type="ECO:0000256" key="2">
    <source>
        <dbReference type="PIRSR" id="PIRSR000097-1"/>
    </source>
</evidence>
<reference evidence="6 7" key="1">
    <citation type="journal article" date="2016" name="Proc. Natl. Acad. Sci. U.S.A.">
        <title>Comparative genomics of biotechnologically important yeasts.</title>
        <authorList>
            <person name="Riley R."/>
            <person name="Haridas S."/>
            <person name="Wolfe K.H."/>
            <person name="Lopes M.R."/>
            <person name="Hittinger C.T."/>
            <person name="Goeker M."/>
            <person name="Salamov A.A."/>
            <person name="Wisecaver J.H."/>
            <person name="Long T.M."/>
            <person name="Calvey C.H."/>
            <person name="Aerts A.L."/>
            <person name="Barry K.W."/>
            <person name="Choi C."/>
            <person name="Clum A."/>
            <person name="Coughlan A.Y."/>
            <person name="Deshpande S."/>
            <person name="Douglass A.P."/>
            <person name="Hanson S.J."/>
            <person name="Klenk H.-P."/>
            <person name="LaButti K.M."/>
            <person name="Lapidus A."/>
            <person name="Lindquist E.A."/>
            <person name="Lipzen A.M."/>
            <person name="Meier-Kolthoff J.P."/>
            <person name="Ohm R.A."/>
            <person name="Otillar R.P."/>
            <person name="Pangilinan J.L."/>
            <person name="Peng Y."/>
            <person name="Rokas A."/>
            <person name="Rosa C.A."/>
            <person name="Scheuner C."/>
            <person name="Sibirny A.A."/>
            <person name="Slot J.C."/>
            <person name="Stielow J.B."/>
            <person name="Sun H."/>
            <person name="Kurtzman C.P."/>
            <person name="Blackwell M."/>
            <person name="Grigoriev I.V."/>
            <person name="Jeffries T.W."/>
        </authorList>
    </citation>
    <scope>NUCLEOTIDE SEQUENCE [LARGE SCALE GENOMIC DNA]</scope>
    <source>
        <strain evidence="7">ATCC 58044 / CBS 1984 / NCYC 433 / NRRL Y-366-8</strain>
    </source>
</reference>
<dbReference type="CDD" id="cd19071">
    <property type="entry name" value="AKR_AKR1-5-like"/>
    <property type="match status" value="1"/>
</dbReference>
<dbReference type="GeneID" id="30199992"/>
<dbReference type="GO" id="GO:0004032">
    <property type="term" value="F:aldose reductase (NADPH) activity"/>
    <property type="evidence" value="ECO:0007669"/>
    <property type="project" value="EnsemblFungi"/>
</dbReference>
<sequence length="284" mass="31990">MSHKVERFIKLSSGYKIPTVALGTWMLSGSEASNVVYNALKVGYRHFDSAILYGNEKEVGEAIAKWIKEDPSNNKREDVFYTSKLWTFNSYAQTKQEIARAIGAVEHSIGYIDLLLLHHPNPGPKGRLEAWKAMQETVGDKVRSIGVSSWGKHHIDQLLAWDGLKIKPAVNQIEIHPWLMRQELADYSRSKGIAVEAYSPLAHGGKINDPTIAKIAKAHGVTPGQVFIRWSLQHGNIPLPKTKNVDRLPTNLDVYNFELSPEEIKAIDHPDAYEPTDWECTDRE</sequence>
<gene>
    <name evidence="6" type="ORF">WICANDRAFT_54667</name>
</gene>
<organism evidence="6 7">
    <name type="scientific">Wickerhamomyces anomalus (strain ATCC 58044 / CBS 1984 / NCYC 433 / NRRL Y-366-8)</name>
    <name type="common">Yeast</name>
    <name type="synonym">Hansenula anomala</name>
    <dbReference type="NCBI Taxonomy" id="683960"/>
    <lineage>
        <taxon>Eukaryota</taxon>
        <taxon>Fungi</taxon>
        <taxon>Dikarya</taxon>
        <taxon>Ascomycota</taxon>
        <taxon>Saccharomycotina</taxon>
        <taxon>Saccharomycetes</taxon>
        <taxon>Phaffomycetales</taxon>
        <taxon>Wickerhamomycetaceae</taxon>
        <taxon>Wickerhamomyces</taxon>
    </lineage>
</organism>
<keyword evidence="7" id="KW-1185">Reference proteome</keyword>
<dbReference type="FunFam" id="3.20.20.100:FF:000002">
    <property type="entry name" value="2,5-diketo-D-gluconic acid reductase A"/>
    <property type="match status" value="1"/>
</dbReference>
<dbReference type="PANTHER" id="PTHR43827:SF13">
    <property type="entry name" value="ALDO_KETO REDUCTASE FAMILY PROTEIN"/>
    <property type="match status" value="1"/>
</dbReference>
<dbReference type="GO" id="GO:0034599">
    <property type="term" value="P:cellular response to oxidative stress"/>
    <property type="evidence" value="ECO:0007669"/>
    <property type="project" value="EnsemblFungi"/>
</dbReference>
<dbReference type="Gene3D" id="3.20.20.100">
    <property type="entry name" value="NADP-dependent oxidoreductase domain"/>
    <property type="match status" value="1"/>
</dbReference>
<dbReference type="InterPro" id="IPR020471">
    <property type="entry name" value="AKR"/>
</dbReference>